<keyword evidence="1" id="KW-0472">Membrane</keyword>
<dbReference type="Proteomes" id="UP000182160">
    <property type="component" value="Unassembled WGS sequence"/>
</dbReference>
<organism evidence="2 4">
    <name type="scientific">Roseovarius tolerans</name>
    <dbReference type="NCBI Taxonomy" id="74031"/>
    <lineage>
        <taxon>Bacteria</taxon>
        <taxon>Pseudomonadati</taxon>
        <taxon>Pseudomonadota</taxon>
        <taxon>Alphaproteobacteria</taxon>
        <taxon>Rhodobacterales</taxon>
        <taxon>Roseobacteraceae</taxon>
        <taxon>Roseovarius</taxon>
    </lineage>
</organism>
<gene>
    <name evidence="2" type="ORF">ROTO_21600</name>
    <name evidence="3" type="ORF">SAMN04488077_105223</name>
</gene>
<evidence type="ECO:0000313" key="3">
    <source>
        <dbReference type="EMBL" id="SEM54218.1"/>
    </source>
</evidence>
<keyword evidence="4" id="KW-1185">Reference proteome</keyword>
<accession>A0A0L6CU90</accession>
<keyword evidence="1" id="KW-1133">Transmembrane helix</keyword>
<dbReference type="RefSeq" id="WP_050663045.1">
    <property type="nucleotide sequence ID" value="NZ_CP118494.1"/>
</dbReference>
<evidence type="ECO:0000313" key="5">
    <source>
        <dbReference type="Proteomes" id="UP000182160"/>
    </source>
</evidence>
<dbReference type="EMBL" id="FOBO01000005">
    <property type="protein sequence ID" value="SEM54218.1"/>
    <property type="molecule type" value="Genomic_DNA"/>
</dbReference>
<sequence length="95" mass="10685">MKDDPAESDDLSEELRALRAELQTLNRHRFVRIHNNMPRLLAFNFARGLAVGLGTVLGATVLLSLILWALSQIEFLPIIGEWASQIAEQMRSAQE</sequence>
<name>A0A0L6CU90_9RHOB</name>
<dbReference type="OrthoDB" id="7859841at2"/>
<dbReference type="AlphaFoldDB" id="A0A0L6CU90"/>
<protein>
    <submittedName>
        <fullName evidence="2">Uncharacterized protein</fullName>
    </submittedName>
</protein>
<dbReference type="Proteomes" id="UP000037046">
    <property type="component" value="Unassembled WGS sequence"/>
</dbReference>
<keyword evidence="1" id="KW-0812">Transmembrane</keyword>
<dbReference type="PATRIC" id="fig|74031.6.peg.2203"/>
<evidence type="ECO:0000256" key="1">
    <source>
        <dbReference type="SAM" id="Phobius"/>
    </source>
</evidence>
<dbReference type="Pfam" id="PF18910">
    <property type="entry name" value="DUF5665"/>
    <property type="match status" value="1"/>
</dbReference>
<dbReference type="EMBL" id="LGVV01000027">
    <property type="protein sequence ID" value="KNX41296.1"/>
    <property type="molecule type" value="Genomic_DNA"/>
</dbReference>
<dbReference type="InterPro" id="IPR043723">
    <property type="entry name" value="DUF5665"/>
</dbReference>
<proteinExistence type="predicted"/>
<evidence type="ECO:0000313" key="2">
    <source>
        <dbReference type="EMBL" id="KNX41296.1"/>
    </source>
</evidence>
<reference evidence="2" key="2">
    <citation type="submission" date="2015-07" db="EMBL/GenBank/DDBJ databases">
        <title>MeaNS - Measles Nucleotide Surveillance Program.</title>
        <authorList>
            <person name="Tran T."/>
            <person name="Druce J."/>
        </authorList>
    </citation>
    <scope>NUCLEOTIDE SEQUENCE</scope>
    <source>
        <strain evidence="2">EL-164</strain>
    </source>
</reference>
<feature type="transmembrane region" description="Helical" evidence="1">
    <location>
        <begin position="45"/>
        <end position="70"/>
    </location>
</feature>
<reference evidence="3 5" key="3">
    <citation type="submission" date="2016-10" db="EMBL/GenBank/DDBJ databases">
        <authorList>
            <person name="de Groot N.N."/>
        </authorList>
    </citation>
    <scope>NUCLEOTIDE SEQUENCE [LARGE SCALE GENOMIC DNA]</scope>
    <source>
        <strain evidence="3 5">DSM 11457</strain>
    </source>
</reference>
<reference evidence="4" key="1">
    <citation type="submission" date="2015-07" db="EMBL/GenBank/DDBJ databases">
        <title>Draft Genome Sequence of Roseovarius tolerans EL-164, a producer of N-Acylated Alanine Methyl Esters (NAMEs).</title>
        <authorList>
            <person name="Voget S."/>
            <person name="Bruns H."/>
            <person name="Wagner-Doebler I."/>
            <person name="Schulz S."/>
            <person name="Daniel R."/>
        </authorList>
    </citation>
    <scope>NUCLEOTIDE SEQUENCE [LARGE SCALE GENOMIC DNA]</scope>
    <source>
        <strain evidence="4">EL-164</strain>
    </source>
</reference>
<evidence type="ECO:0000313" key="4">
    <source>
        <dbReference type="Proteomes" id="UP000037046"/>
    </source>
</evidence>
<dbReference type="STRING" id="74031.SAMN04488077_105223"/>